<dbReference type="Pfam" id="PF11901">
    <property type="entry name" value="DM9"/>
    <property type="match status" value="1"/>
</dbReference>
<dbReference type="InterPro" id="IPR006616">
    <property type="entry name" value="DM9_repeat"/>
</dbReference>
<evidence type="ECO:0000256" key="2">
    <source>
        <dbReference type="SAM" id="MobiDB-lite"/>
    </source>
</evidence>
<dbReference type="InterPro" id="IPR036573">
    <property type="entry name" value="CBM_sf_5/12"/>
</dbReference>
<organism evidence="4 5">
    <name type="scientific">Vanrija pseudolonga</name>
    <dbReference type="NCBI Taxonomy" id="143232"/>
    <lineage>
        <taxon>Eukaryota</taxon>
        <taxon>Fungi</taxon>
        <taxon>Dikarya</taxon>
        <taxon>Basidiomycota</taxon>
        <taxon>Agaricomycotina</taxon>
        <taxon>Tremellomycetes</taxon>
        <taxon>Trichosporonales</taxon>
        <taxon>Trichosporonaceae</taxon>
        <taxon>Vanrija</taxon>
    </lineage>
</organism>
<keyword evidence="1" id="KW-0378">Hydrolase</keyword>
<gene>
    <name evidence="4" type="primary">kinX</name>
    <name evidence="4" type="ORF">LOC62_02G001856</name>
</gene>
<name>A0AAF0Y1E1_9TREE</name>
<evidence type="ECO:0000313" key="5">
    <source>
        <dbReference type="Proteomes" id="UP000827549"/>
    </source>
</evidence>
<feature type="compositionally biased region" description="Low complexity" evidence="2">
    <location>
        <begin position="212"/>
        <end position="224"/>
    </location>
</feature>
<protein>
    <recommendedName>
        <fullName evidence="3">Chitin-binding type-3 domain-containing protein</fullName>
    </recommendedName>
</protein>
<feature type="compositionally biased region" description="Low complexity" evidence="2">
    <location>
        <begin position="175"/>
        <end position="188"/>
    </location>
</feature>
<dbReference type="RefSeq" id="XP_062624337.1">
    <property type="nucleotide sequence ID" value="XM_062768357.1"/>
</dbReference>
<feature type="region of interest" description="Disordered" evidence="2">
    <location>
        <begin position="155"/>
        <end position="231"/>
    </location>
</feature>
<dbReference type="Gene3D" id="2.10.10.20">
    <property type="entry name" value="Carbohydrate-binding module superfamily 5/12"/>
    <property type="match status" value="1"/>
</dbReference>
<evidence type="ECO:0000259" key="3">
    <source>
        <dbReference type="Pfam" id="PF02839"/>
    </source>
</evidence>
<dbReference type="PANTHER" id="PTHR31649:SF1">
    <property type="entry name" value="FARNESOIC ACID O-METHYL TRANSFERASE DOMAIN-CONTAINING PROTEIN"/>
    <property type="match status" value="1"/>
</dbReference>
<proteinExistence type="predicted"/>
<dbReference type="InterPro" id="IPR003610">
    <property type="entry name" value="CBM5/12"/>
</dbReference>
<dbReference type="GO" id="GO:0030246">
    <property type="term" value="F:carbohydrate binding"/>
    <property type="evidence" value="ECO:0007669"/>
    <property type="project" value="InterPro"/>
</dbReference>
<evidence type="ECO:0000256" key="1">
    <source>
        <dbReference type="ARBA" id="ARBA00022801"/>
    </source>
</evidence>
<reference evidence="4" key="1">
    <citation type="submission" date="2023-10" db="EMBL/GenBank/DDBJ databases">
        <authorList>
            <person name="Noh H."/>
        </authorList>
    </citation>
    <scope>NUCLEOTIDE SEQUENCE</scope>
    <source>
        <strain evidence="4">DUCC4014</strain>
    </source>
</reference>
<dbReference type="GeneID" id="87805109"/>
<accession>A0AAF0Y1E1</accession>
<dbReference type="Proteomes" id="UP000827549">
    <property type="component" value="Chromosome 2"/>
</dbReference>
<dbReference type="GO" id="GO:0005975">
    <property type="term" value="P:carbohydrate metabolic process"/>
    <property type="evidence" value="ECO:0007669"/>
    <property type="project" value="InterPro"/>
</dbReference>
<dbReference type="AlphaFoldDB" id="A0AAF0Y1E1"/>
<dbReference type="EMBL" id="CP086715">
    <property type="protein sequence ID" value="WOO78305.1"/>
    <property type="molecule type" value="Genomic_DNA"/>
</dbReference>
<evidence type="ECO:0000313" key="4">
    <source>
        <dbReference type="EMBL" id="WOO78305.1"/>
    </source>
</evidence>
<dbReference type="SUPFAM" id="SSF51055">
    <property type="entry name" value="Carbohydrate binding domain"/>
    <property type="match status" value="1"/>
</dbReference>
<feature type="region of interest" description="Disordered" evidence="2">
    <location>
        <begin position="1"/>
        <end position="65"/>
    </location>
</feature>
<dbReference type="PANTHER" id="PTHR31649">
    <property type="entry name" value="AGAP009604-PA"/>
    <property type="match status" value="1"/>
</dbReference>
<dbReference type="Pfam" id="PF02839">
    <property type="entry name" value="CBM_5_12"/>
    <property type="match status" value="1"/>
</dbReference>
<feature type="domain" description="Chitin-binding type-3" evidence="3">
    <location>
        <begin position="236"/>
        <end position="263"/>
    </location>
</feature>
<sequence length="527" mass="57463">MEINRGTQTELDESKDGESTKVEESKEIEKEKIQNESESENEKKIQKENNFEDNKDINNNNEDNNDDIAAVIITEATDDDSDGLQLETVHKAATRIISAEESLEHPVTWAPDVDYEVRAVVSAGDKKWRAAVEHVSGSTAPADGNDVAAAYWKAVSDDSTSDDDQWVAVSDPSTPESAEVVEAPAPASQNTDDDFEFVPASPHPEPKYFGEQPQSAPQSAPQTPVAERSPLLPQIWRRNVHYDAGDIVRYSGSQYEATTSHSGDDAPSRSTAWKRLGALSGESNADIAHEESHHSRTPSIIHDELLGRHRYRTSGVGVLPYSDNVEDEVVRQVALANFYQQYGYFRETWLVAARGRTNGYVTAQLQGEVLPAVRWHLVEGGAFPLDAIPAGYDVDADGRKRTLYAARFFLSGGVQVGKAGRHLAERSSVAFKGQEVPSAAFEVLCGSSAAVQWIPSRPGYGANTGGFKPVEGGRERDGRAILVVRAELESQGVIPGKLIVTDEHANIAQDGRDVTASSFEILTYSKA</sequence>
<dbReference type="GO" id="GO:0004553">
    <property type="term" value="F:hydrolase activity, hydrolyzing O-glycosyl compounds"/>
    <property type="evidence" value="ECO:0007669"/>
    <property type="project" value="InterPro"/>
</dbReference>
<keyword evidence="5" id="KW-1185">Reference proteome</keyword>
<dbReference type="GO" id="GO:0005576">
    <property type="term" value="C:extracellular region"/>
    <property type="evidence" value="ECO:0007669"/>
    <property type="project" value="InterPro"/>
</dbReference>
<feature type="compositionally biased region" description="Basic and acidic residues" evidence="2">
    <location>
        <begin position="12"/>
        <end position="56"/>
    </location>
</feature>